<comment type="caution">
    <text evidence="9">The sequence shown here is derived from an EMBL/GenBank/DDBJ whole genome shotgun (WGS) entry which is preliminary data.</text>
</comment>
<evidence type="ECO:0000256" key="3">
    <source>
        <dbReference type="ARBA" id="ARBA00022679"/>
    </source>
</evidence>
<dbReference type="GO" id="GO:0005886">
    <property type="term" value="C:plasma membrane"/>
    <property type="evidence" value="ECO:0007669"/>
    <property type="project" value="UniProtKB-SubCell"/>
</dbReference>
<evidence type="ECO:0000313" key="9">
    <source>
        <dbReference type="EMBL" id="PIS09299.1"/>
    </source>
</evidence>
<dbReference type="EMBL" id="PEZT01000012">
    <property type="protein sequence ID" value="PIS09299.1"/>
    <property type="molecule type" value="Genomic_DNA"/>
</dbReference>
<feature type="transmembrane region" description="Helical" evidence="8">
    <location>
        <begin position="192"/>
        <end position="216"/>
    </location>
</feature>
<evidence type="ECO:0000256" key="5">
    <source>
        <dbReference type="ARBA" id="ARBA00022989"/>
    </source>
</evidence>
<organism evidence="9 10">
    <name type="scientific">Candidatus Beckwithbacteria bacterium CG10_big_fil_rev_8_21_14_0_10_34_10</name>
    <dbReference type="NCBI Taxonomy" id="1974495"/>
    <lineage>
        <taxon>Bacteria</taxon>
        <taxon>Candidatus Beckwithiibacteriota</taxon>
    </lineage>
</organism>
<feature type="transmembrane region" description="Helical" evidence="8">
    <location>
        <begin position="352"/>
        <end position="373"/>
    </location>
</feature>
<feature type="transmembrane region" description="Helical" evidence="8">
    <location>
        <begin position="237"/>
        <end position="256"/>
    </location>
</feature>
<keyword evidence="4 8" id="KW-0812">Transmembrane</keyword>
<dbReference type="AlphaFoldDB" id="A0A2H0WBL9"/>
<feature type="transmembrane region" description="Helical" evidence="8">
    <location>
        <begin position="276"/>
        <end position="295"/>
    </location>
</feature>
<keyword evidence="2" id="KW-1003">Cell membrane</keyword>
<keyword evidence="3" id="KW-0808">Transferase</keyword>
<sequence>MFEFKLIIRNKKWFLIFFLVLVWYLQSKIPLWRGHLEIDVWDYYNTISLFLKNQSFASLKGNEILPGGLLFFLFPLLLSINNFTYLNFLNSFVVLNLILLLLHFLVYEKNLSYFKLFPFLLILLVSGPILLFRFELFVSLIVILSILFWQKKRFFLSVLLLGIATTIKLYPIFFLPYFLYLGFINFKKEKQLTSTFFLLVYFFLGALLPLFIFTVFGGRIEQFIYSLSFHSEKPLSIESIFGSIFIIFNLALKGMPPPLLGTHGLWGLNWSSVKPQWLNLVSLFPLGFLYFYIFFKTKIKRQLSGSILFLIILFSLVFSKNLHPQYFFWFIFLMPFIKTKKGREIEFFKISFLVLITILLTQCLYPLLYTQLIEGFFKDGRGIEIFYLLLLRNISFLTLVIFSFHLIGVKKNLE</sequence>
<dbReference type="InterPro" id="IPR018584">
    <property type="entry name" value="GT87"/>
</dbReference>
<dbReference type="Proteomes" id="UP000230093">
    <property type="component" value="Unassembled WGS sequence"/>
</dbReference>
<comment type="similarity">
    <text evidence="7">Belongs to the glycosyltransferase 87 family.</text>
</comment>
<proteinExistence type="inferred from homology"/>
<protein>
    <recommendedName>
        <fullName evidence="11">Glycosyltransferase RgtA/B/C/D-like domain-containing protein</fullName>
    </recommendedName>
</protein>
<evidence type="ECO:0000256" key="1">
    <source>
        <dbReference type="ARBA" id="ARBA00004651"/>
    </source>
</evidence>
<comment type="subcellular location">
    <subcellularLocation>
        <location evidence="1">Cell membrane</location>
        <topology evidence="1">Multi-pass membrane protein</topology>
    </subcellularLocation>
</comment>
<feature type="transmembrane region" description="Helical" evidence="8">
    <location>
        <begin position="154"/>
        <end position="180"/>
    </location>
</feature>
<name>A0A2H0WBL9_9BACT</name>
<evidence type="ECO:0000313" key="10">
    <source>
        <dbReference type="Proteomes" id="UP000230093"/>
    </source>
</evidence>
<evidence type="ECO:0000256" key="7">
    <source>
        <dbReference type="ARBA" id="ARBA00024033"/>
    </source>
</evidence>
<feature type="transmembrane region" description="Helical" evidence="8">
    <location>
        <begin position="64"/>
        <end position="81"/>
    </location>
</feature>
<keyword evidence="6 8" id="KW-0472">Membrane</keyword>
<gene>
    <name evidence="9" type="ORF">COT75_02220</name>
</gene>
<accession>A0A2H0WBL9</accession>
<evidence type="ECO:0008006" key="11">
    <source>
        <dbReference type="Google" id="ProtNLM"/>
    </source>
</evidence>
<reference evidence="10" key="1">
    <citation type="submission" date="2017-09" db="EMBL/GenBank/DDBJ databases">
        <title>Depth-based differentiation of microbial function through sediment-hosted aquifers and enrichment of novel symbionts in the deep terrestrial subsurface.</title>
        <authorList>
            <person name="Probst A.J."/>
            <person name="Ladd B."/>
            <person name="Jarett J.K."/>
            <person name="Geller-Mcgrath D.E."/>
            <person name="Sieber C.M.K."/>
            <person name="Emerson J.B."/>
            <person name="Anantharaman K."/>
            <person name="Thomas B.C."/>
            <person name="Malmstrom R."/>
            <person name="Stieglmeier M."/>
            <person name="Klingl A."/>
            <person name="Woyke T."/>
            <person name="Ryan C.M."/>
            <person name="Banfield J.F."/>
        </authorList>
    </citation>
    <scope>NUCLEOTIDE SEQUENCE [LARGE SCALE GENOMIC DNA]</scope>
</reference>
<feature type="transmembrane region" description="Helical" evidence="8">
    <location>
        <begin position="307"/>
        <end position="332"/>
    </location>
</feature>
<dbReference type="GO" id="GO:0016758">
    <property type="term" value="F:hexosyltransferase activity"/>
    <property type="evidence" value="ECO:0007669"/>
    <property type="project" value="InterPro"/>
</dbReference>
<evidence type="ECO:0000256" key="2">
    <source>
        <dbReference type="ARBA" id="ARBA00022475"/>
    </source>
</evidence>
<feature type="transmembrane region" description="Helical" evidence="8">
    <location>
        <begin position="88"/>
        <end position="107"/>
    </location>
</feature>
<feature type="transmembrane region" description="Helical" evidence="8">
    <location>
        <begin position="119"/>
        <end position="147"/>
    </location>
</feature>
<evidence type="ECO:0000256" key="6">
    <source>
        <dbReference type="ARBA" id="ARBA00023136"/>
    </source>
</evidence>
<feature type="transmembrane region" description="Helical" evidence="8">
    <location>
        <begin position="385"/>
        <end position="407"/>
    </location>
</feature>
<keyword evidence="5 8" id="KW-1133">Transmembrane helix</keyword>
<dbReference type="Pfam" id="PF09594">
    <property type="entry name" value="GT87"/>
    <property type="match status" value="1"/>
</dbReference>
<evidence type="ECO:0000256" key="8">
    <source>
        <dbReference type="SAM" id="Phobius"/>
    </source>
</evidence>
<evidence type="ECO:0000256" key="4">
    <source>
        <dbReference type="ARBA" id="ARBA00022692"/>
    </source>
</evidence>